<keyword evidence="6 7" id="KW-0472">Membrane</keyword>
<dbReference type="Proteomes" id="UP001589890">
    <property type="component" value="Unassembled WGS sequence"/>
</dbReference>
<evidence type="ECO:0000256" key="2">
    <source>
        <dbReference type="ARBA" id="ARBA00022448"/>
    </source>
</evidence>
<sequence length="152" mass="16670">MRGPGGLGRSALSTEAEITALEWKFFPTDLQWGNVGQLFSDDNVPMAGYGLARIPCKHADKVFYGIVGTLMIPGAVTFIPSFIVVSSLGWVGSLRGLIIPTLFSGFAAFLFRQYFLGFPRELEGGSGGPRRPLRYVLADRRTEQPARSCHWS</sequence>
<dbReference type="InterPro" id="IPR035906">
    <property type="entry name" value="MetI-like_sf"/>
</dbReference>
<keyword evidence="4 7" id="KW-0812">Transmembrane</keyword>
<dbReference type="PANTHER" id="PTHR43744">
    <property type="entry name" value="ABC TRANSPORTER PERMEASE PROTEIN MG189-RELATED-RELATED"/>
    <property type="match status" value="1"/>
</dbReference>
<protein>
    <recommendedName>
        <fullName evidence="10">Chromate transporter</fullName>
    </recommendedName>
</protein>
<dbReference type="EMBL" id="JBHLTC010000018">
    <property type="protein sequence ID" value="MFC0625472.1"/>
    <property type="molecule type" value="Genomic_DNA"/>
</dbReference>
<evidence type="ECO:0000313" key="8">
    <source>
        <dbReference type="EMBL" id="MFC0625472.1"/>
    </source>
</evidence>
<keyword evidence="9" id="KW-1185">Reference proteome</keyword>
<feature type="transmembrane region" description="Helical" evidence="7">
    <location>
        <begin position="90"/>
        <end position="111"/>
    </location>
</feature>
<evidence type="ECO:0000256" key="4">
    <source>
        <dbReference type="ARBA" id="ARBA00022692"/>
    </source>
</evidence>
<evidence type="ECO:0000256" key="1">
    <source>
        <dbReference type="ARBA" id="ARBA00004651"/>
    </source>
</evidence>
<proteinExistence type="predicted"/>
<dbReference type="SUPFAM" id="SSF161098">
    <property type="entry name" value="MetI-like"/>
    <property type="match status" value="1"/>
</dbReference>
<dbReference type="Gene3D" id="1.10.3720.10">
    <property type="entry name" value="MetI-like"/>
    <property type="match status" value="1"/>
</dbReference>
<dbReference type="RefSeq" id="WP_380047922.1">
    <property type="nucleotide sequence ID" value="NZ_JBHLTC010000018.1"/>
</dbReference>
<comment type="subcellular location">
    <subcellularLocation>
        <location evidence="1">Cell membrane</location>
        <topology evidence="1">Multi-pass membrane protein</topology>
    </subcellularLocation>
</comment>
<comment type="caution">
    <text evidence="8">The sequence shown here is derived from an EMBL/GenBank/DDBJ whole genome shotgun (WGS) entry which is preliminary data.</text>
</comment>
<evidence type="ECO:0000256" key="3">
    <source>
        <dbReference type="ARBA" id="ARBA00022475"/>
    </source>
</evidence>
<keyword evidence="3" id="KW-1003">Cell membrane</keyword>
<keyword evidence="2" id="KW-0813">Transport</keyword>
<evidence type="ECO:0000256" key="5">
    <source>
        <dbReference type="ARBA" id="ARBA00022989"/>
    </source>
</evidence>
<evidence type="ECO:0008006" key="10">
    <source>
        <dbReference type="Google" id="ProtNLM"/>
    </source>
</evidence>
<feature type="transmembrane region" description="Helical" evidence="7">
    <location>
        <begin position="62"/>
        <end position="84"/>
    </location>
</feature>
<dbReference type="PANTHER" id="PTHR43744:SF12">
    <property type="entry name" value="ABC TRANSPORTER PERMEASE PROTEIN MG189-RELATED"/>
    <property type="match status" value="1"/>
</dbReference>
<evidence type="ECO:0000256" key="6">
    <source>
        <dbReference type="ARBA" id="ARBA00023136"/>
    </source>
</evidence>
<name>A0ABV6QP51_9ACTN</name>
<evidence type="ECO:0000256" key="7">
    <source>
        <dbReference type="SAM" id="Phobius"/>
    </source>
</evidence>
<evidence type="ECO:0000313" key="9">
    <source>
        <dbReference type="Proteomes" id="UP001589890"/>
    </source>
</evidence>
<keyword evidence="5 7" id="KW-1133">Transmembrane helix</keyword>
<gene>
    <name evidence="8" type="ORF">ACFFGN_15430</name>
</gene>
<accession>A0ABV6QP51</accession>
<reference evidence="8 9" key="1">
    <citation type="submission" date="2024-09" db="EMBL/GenBank/DDBJ databases">
        <authorList>
            <person name="Sun Q."/>
            <person name="Mori K."/>
        </authorList>
    </citation>
    <scope>NUCLEOTIDE SEQUENCE [LARGE SCALE GENOMIC DNA]</scope>
    <source>
        <strain evidence="8 9">CGMCC 1.15906</strain>
    </source>
</reference>
<organism evidence="8 9">
    <name type="scientific">Kribbella deserti</name>
    <dbReference type="NCBI Taxonomy" id="1926257"/>
    <lineage>
        <taxon>Bacteria</taxon>
        <taxon>Bacillati</taxon>
        <taxon>Actinomycetota</taxon>
        <taxon>Actinomycetes</taxon>
        <taxon>Propionibacteriales</taxon>
        <taxon>Kribbellaceae</taxon>
        <taxon>Kribbella</taxon>
    </lineage>
</organism>